<evidence type="ECO:0000313" key="2">
    <source>
        <dbReference type="EMBL" id="EGX95915.1"/>
    </source>
</evidence>
<dbReference type="HOGENOM" id="CLU_1704146_0_0_1"/>
<reference evidence="2 3" key="1">
    <citation type="journal article" date="2011" name="Genome Biol.">
        <title>Genome sequence of the insect pathogenic fungus Cordyceps militaris, a valued traditional Chinese medicine.</title>
        <authorList>
            <person name="Zheng P."/>
            <person name="Xia Y."/>
            <person name="Xiao G."/>
            <person name="Xiong C."/>
            <person name="Hu X."/>
            <person name="Zhang S."/>
            <person name="Zheng H."/>
            <person name="Huang Y."/>
            <person name="Zhou Y."/>
            <person name="Wang S."/>
            <person name="Zhao G.P."/>
            <person name="Liu X."/>
            <person name="St Leger R.J."/>
            <person name="Wang C."/>
        </authorList>
    </citation>
    <scope>NUCLEOTIDE SEQUENCE [LARGE SCALE GENOMIC DNA]</scope>
    <source>
        <strain evidence="2 3">CM01</strain>
    </source>
</reference>
<evidence type="ECO:0000313" key="3">
    <source>
        <dbReference type="Proteomes" id="UP000001610"/>
    </source>
</evidence>
<proteinExistence type="predicted"/>
<gene>
    <name evidence="2" type="ORF">CCM_00569</name>
</gene>
<keyword evidence="3" id="KW-1185">Reference proteome</keyword>
<feature type="compositionally biased region" description="Polar residues" evidence="1">
    <location>
        <begin position="15"/>
        <end position="27"/>
    </location>
</feature>
<name>G3J4U8_CORMM</name>
<dbReference type="InParanoid" id="G3J4U8"/>
<dbReference type="KEGG" id="cmt:CCM_00569"/>
<sequence length="154" mass="17616">MRISFAQFREKRGMSQPTVTRSSSSGRDTPADLARRLAATFACPSFSALFLLNQKKQRGAETTDDMARYLRLTPPSPSIQWYVEPTCLAAPETVFHFQTKSYLNYRLDWRRFRRARMCRDRQDTLIRIHSVAILAAGETRLNSKCRACTCVSTG</sequence>
<protein>
    <submittedName>
        <fullName evidence="2">Uncharacterized protein</fullName>
    </submittedName>
</protein>
<dbReference type="EMBL" id="JH126399">
    <property type="protein sequence ID" value="EGX95915.1"/>
    <property type="molecule type" value="Genomic_DNA"/>
</dbReference>
<organism evidence="2 3">
    <name type="scientific">Cordyceps militaris (strain CM01)</name>
    <name type="common">Caterpillar fungus</name>
    <dbReference type="NCBI Taxonomy" id="983644"/>
    <lineage>
        <taxon>Eukaryota</taxon>
        <taxon>Fungi</taxon>
        <taxon>Dikarya</taxon>
        <taxon>Ascomycota</taxon>
        <taxon>Pezizomycotina</taxon>
        <taxon>Sordariomycetes</taxon>
        <taxon>Hypocreomycetidae</taxon>
        <taxon>Hypocreales</taxon>
        <taxon>Cordycipitaceae</taxon>
        <taxon>Cordyceps</taxon>
    </lineage>
</organism>
<evidence type="ECO:0000256" key="1">
    <source>
        <dbReference type="SAM" id="MobiDB-lite"/>
    </source>
</evidence>
<accession>G3J4U8</accession>
<dbReference type="GeneID" id="18162604"/>
<dbReference type="RefSeq" id="XP_006665792.1">
    <property type="nucleotide sequence ID" value="XM_006665729.1"/>
</dbReference>
<feature type="region of interest" description="Disordered" evidence="1">
    <location>
        <begin position="1"/>
        <end position="29"/>
    </location>
</feature>
<dbReference type="Proteomes" id="UP000001610">
    <property type="component" value="Unassembled WGS sequence"/>
</dbReference>
<dbReference type="AlphaFoldDB" id="G3J4U8"/>
<dbReference type="VEuPathDB" id="FungiDB:CCM_00569"/>